<keyword evidence="3" id="KW-1185">Reference proteome</keyword>
<comment type="caution">
    <text evidence="2">The sequence shown here is derived from an EMBL/GenBank/DDBJ whole genome shotgun (WGS) entry which is preliminary data.</text>
</comment>
<sequence length="233" mass="26249">MARNPNSSSLFVPRGFRLSDDSEGFGYALASPTSVASGYTYTSTASSSTEAVSMTEPYTREAIRARMKEICNEVGKIQRLFEDATQDDVENGGENGFRLNTQIMNECYMHSERLLSKPEVPYEIKAMLHFYMAYGHYDDEVALSHLQKSLDALESLDKIGNRNLEFTKQWRELTLRQIEYHSIPDTFDPLPEDLETPGFIQFIPTKSRTQAQEGSASDQDLSTLNTTALATQD</sequence>
<protein>
    <submittedName>
        <fullName evidence="2">Uncharacterized protein</fullName>
    </submittedName>
</protein>
<evidence type="ECO:0000313" key="2">
    <source>
        <dbReference type="EMBL" id="RDW92392.1"/>
    </source>
</evidence>
<evidence type="ECO:0000256" key="1">
    <source>
        <dbReference type="SAM" id="MobiDB-lite"/>
    </source>
</evidence>
<reference evidence="2 3" key="1">
    <citation type="journal article" date="2018" name="IMA Fungus">
        <title>IMA Genome-F 9: Draft genome sequence of Annulohypoxylon stygium, Aspergillus mulundensis, Berkeleyomyces basicola (syn. Thielaviopsis basicola), Ceratocystis smalleyi, two Cercospora beticola strains, Coleophoma cylindrospora, Fusarium fracticaudum, Phialophora cf. hyalina, and Morchella septimelata.</title>
        <authorList>
            <person name="Wingfield B.D."/>
            <person name="Bills G.F."/>
            <person name="Dong Y."/>
            <person name="Huang W."/>
            <person name="Nel W.J."/>
            <person name="Swalarsk-Parry B.S."/>
            <person name="Vaghefi N."/>
            <person name="Wilken P.M."/>
            <person name="An Z."/>
            <person name="de Beer Z.W."/>
            <person name="De Vos L."/>
            <person name="Chen L."/>
            <person name="Duong T.A."/>
            <person name="Gao Y."/>
            <person name="Hammerbacher A."/>
            <person name="Kikkert J.R."/>
            <person name="Li Y."/>
            <person name="Li H."/>
            <person name="Li K."/>
            <person name="Li Q."/>
            <person name="Liu X."/>
            <person name="Ma X."/>
            <person name="Naidoo K."/>
            <person name="Pethybridge S.J."/>
            <person name="Sun J."/>
            <person name="Steenkamp E.T."/>
            <person name="van der Nest M.A."/>
            <person name="van Wyk S."/>
            <person name="Wingfield M.J."/>
            <person name="Xiong C."/>
            <person name="Yue Q."/>
            <person name="Zhang X."/>
        </authorList>
    </citation>
    <scope>NUCLEOTIDE SEQUENCE [LARGE SCALE GENOMIC DNA]</scope>
    <source>
        <strain evidence="2 3">BP5796</strain>
    </source>
</reference>
<dbReference type="EMBL" id="PDLN01000002">
    <property type="protein sequence ID" value="RDW92392.1"/>
    <property type="molecule type" value="Genomic_DNA"/>
</dbReference>
<evidence type="ECO:0000313" key="3">
    <source>
        <dbReference type="Proteomes" id="UP000256328"/>
    </source>
</evidence>
<proteinExistence type="predicted"/>
<feature type="region of interest" description="Disordered" evidence="1">
    <location>
        <begin position="207"/>
        <end position="233"/>
    </location>
</feature>
<accession>A0A3D8T1E0</accession>
<gene>
    <name evidence="2" type="ORF">BP5796_01786</name>
</gene>
<dbReference type="Proteomes" id="UP000256328">
    <property type="component" value="Unassembled WGS sequence"/>
</dbReference>
<dbReference type="AlphaFoldDB" id="A0A3D8T1E0"/>
<name>A0A3D8T1E0_9HELO</name>
<organism evidence="2 3">
    <name type="scientific">Coleophoma crateriformis</name>
    <dbReference type="NCBI Taxonomy" id="565419"/>
    <lineage>
        <taxon>Eukaryota</taxon>
        <taxon>Fungi</taxon>
        <taxon>Dikarya</taxon>
        <taxon>Ascomycota</taxon>
        <taxon>Pezizomycotina</taxon>
        <taxon>Leotiomycetes</taxon>
        <taxon>Helotiales</taxon>
        <taxon>Dermateaceae</taxon>
        <taxon>Coleophoma</taxon>
    </lineage>
</organism>
<dbReference type="OrthoDB" id="10348705at2759"/>